<dbReference type="PANTHER" id="PTHR11926:SF774">
    <property type="entry name" value="UDP-GLYCOSYLTRANSFERASE 85A1-RELATED"/>
    <property type="match status" value="1"/>
</dbReference>
<name>A0ABR0XLL2_REHGL</name>
<dbReference type="EMBL" id="JABTTQ020000003">
    <property type="protein sequence ID" value="KAK6160045.1"/>
    <property type="molecule type" value="Genomic_DNA"/>
</dbReference>
<dbReference type="SUPFAM" id="SSF53756">
    <property type="entry name" value="UDP-Glycosyltransferase/glycogen phosphorylase"/>
    <property type="match status" value="1"/>
</dbReference>
<dbReference type="PANTHER" id="PTHR11926">
    <property type="entry name" value="GLUCOSYL/GLUCURONOSYL TRANSFERASES"/>
    <property type="match status" value="1"/>
</dbReference>
<reference evidence="2 3" key="1">
    <citation type="journal article" date="2021" name="Comput. Struct. Biotechnol. J.">
        <title>De novo genome assembly of the potent medicinal plant Rehmannia glutinosa using nanopore technology.</title>
        <authorList>
            <person name="Ma L."/>
            <person name="Dong C."/>
            <person name="Song C."/>
            <person name="Wang X."/>
            <person name="Zheng X."/>
            <person name="Niu Y."/>
            <person name="Chen S."/>
            <person name="Feng W."/>
        </authorList>
    </citation>
    <scope>NUCLEOTIDE SEQUENCE [LARGE SCALE GENOMIC DNA]</scope>
    <source>
        <strain evidence="2">DH-2019</strain>
    </source>
</reference>
<protein>
    <submittedName>
        <fullName evidence="2">Uncharacterized protein</fullName>
    </submittedName>
</protein>
<comment type="caution">
    <text evidence="2">The sequence shown here is derived from an EMBL/GenBank/DDBJ whole genome shotgun (WGS) entry which is preliminary data.</text>
</comment>
<proteinExistence type="inferred from homology"/>
<comment type="similarity">
    <text evidence="1">Belongs to the UDP-glycosyltransferase family.</text>
</comment>
<dbReference type="Gene3D" id="3.40.50.2000">
    <property type="entry name" value="Glycogen Phosphorylase B"/>
    <property type="match status" value="3"/>
</dbReference>
<evidence type="ECO:0000313" key="3">
    <source>
        <dbReference type="Proteomes" id="UP001318860"/>
    </source>
</evidence>
<accession>A0ABR0XLL2</accession>
<gene>
    <name evidence="2" type="ORF">DH2020_003426</name>
</gene>
<dbReference type="Proteomes" id="UP001318860">
    <property type="component" value="Unassembled WGS sequence"/>
</dbReference>
<evidence type="ECO:0000313" key="2">
    <source>
        <dbReference type="EMBL" id="KAK6160045.1"/>
    </source>
</evidence>
<sequence length="344" mass="39404">MAEKKLHAIMIAFSFQGHITPFINLALKLASNGCTITFLHTEFVHRMLSKAHHSVEEVDLFSGERKFNLDIRYMTIYDSFPPNYDRILNFNEYWETILRDFPSRVDELVGKLIVQSDDDEALVFSIDYHLDLLIEKGYFPSRGVQSIKSKDLMSYLQDVEITTIHQIVTKAFEQVKSADFILINTVDELEHETIQALNQKQPTYAIGPINVSTNFTTTVVPKSLWSETDCTEWLNSKPSDSVLYVSFGSLAQSNKQLVEEIAYGLLLCEKKFIWVLRENTDVLPDRLKNSLRDKGLFVSWCNQNEVAEKIKELMSGENLLNGLRNEIKKIRSVVHKALAKDGST</sequence>
<evidence type="ECO:0000256" key="1">
    <source>
        <dbReference type="ARBA" id="ARBA00009995"/>
    </source>
</evidence>
<keyword evidence="3" id="KW-1185">Reference proteome</keyword>
<organism evidence="2 3">
    <name type="scientific">Rehmannia glutinosa</name>
    <name type="common">Chinese foxglove</name>
    <dbReference type="NCBI Taxonomy" id="99300"/>
    <lineage>
        <taxon>Eukaryota</taxon>
        <taxon>Viridiplantae</taxon>
        <taxon>Streptophyta</taxon>
        <taxon>Embryophyta</taxon>
        <taxon>Tracheophyta</taxon>
        <taxon>Spermatophyta</taxon>
        <taxon>Magnoliopsida</taxon>
        <taxon>eudicotyledons</taxon>
        <taxon>Gunneridae</taxon>
        <taxon>Pentapetalae</taxon>
        <taxon>asterids</taxon>
        <taxon>lamiids</taxon>
        <taxon>Lamiales</taxon>
        <taxon>Orobanchaceae</taxon>
        <taxon>Rehmannieae</taxon>
        <taxon>Rehmannia</taxon>
    </lineage>
</organism>